<dbReference type="EMBL" id="MU004184">
    <property type="protein sequence ID" value="KAF2499084.1"/>
    <property type="molecule type" value="Genomic_DNA"/>
</dbReference>
<name>A0A6A6R421_9PEZI</name>
<evidence type="ECO:0008006" key="3">
    <source>
        <dbReference type="Google" id="ProtNLM"/>
    </source>
</evidence>
<evidence type="ECO:0000313" key="2">
    <source>
        <dbReference type="Proteomes" id="UP000799750"/>
    </source>
</evidence>
<evidence type="ECO:0000313" key="1">
    <source>
        <dbReference type="EMBL" id="KAF2499084.1"/>
    </source>
</evidence>
<dbReference type="OrthoDB" id="3799620at2759"/>
<accession>A0A6A6R421</accession>
<sequence>MSTRNQPSLLCLPREIREIVYVLALPVVEEPNAVSNQNNDCTVSIAAASNSISDEQPMLKIDLVRGEVADHFPPLCTVSKQLLEEATSHVVRRLTLVLNDSPSDIIALTRYLDIVPINAAFNAIRHVHLRGGVNTDFKFLARCLQLESLTLDLRETNCCVLAQINVGDIDVRRDCNETMDDFDIKGLFECRSLKEVRLLYEPVRFREWGEREDMKKGRPVRRISWGKYISSNVVEWMQKKFTGRGLQTRVFYRTGGVCWYYDFQTWITMKRRTQCDFYYQTFHLCTSNTTAWGGPSRFVFSNAISLTGRENVGWRPPYTAIWTAKEDTEYFYS</sequence>
<organism evidence="1 2">
    <name type="scientific">Lophium mytilinum</name>
    <dbReference type="NCBI Taxonomy" id="390894"/>
    <lineage>
        <taxon>Eukaryota</taxon>
        <taxon>Fungi</taxon>
        <taxon>Dikarya</taxon>
        <taxon>Ascomycota</taxon>
        <taxon>Pezizomycotina</taxon>
        <taxon>Dothideomycetes</taxon>
        <taxon>Pleosporomycetidae</taxon>
        <taxon>Mytilinidiales</taxon>
        <taxon>Mytilinidiaceae</taxon>
        <taxon>Lophium</taxon>
    </lineage>
</organism>
<protein>
    <recommendedName>
        <fullName evidence="3">F-box domain-containing protein</fullName>
    </recommendedName>
</protein>
<proteinExistence type="predicted"/>
<dbReference type="Proteomes" id="UP000799750">
    <property type="component" value="Unassembled WGS sequence"/>
</dbReference>
<gene>
    <name evidence="1" type="ORF">BU16DRAFT_535491</name>
</gene>
<dbReference type="AlphaFoldDB" id="A0A6A6R421"/>
<keyword evidence="2" id="KW-1185">Reference proteome</keyword>
<reference evidence="1" key="1">
    <citation type="journal article" date="2020" name="Stud. Mycol.">
        <title>101 Dothideomycetes genomes: a test case for predicting lifestyles and emergence of pathogens.</title>
        <authorList>
            <person name="Haridas S."/>
            <person name="Albert R."/>
            <person name="Binder M."/>
            <person name="Bloem J."/>
            <person name="Labutti K."/>
            <person name="Salamov A."/>
            <person name="Andreopoulos B."/>
            <person name="Baker S."/>
            <person name="Barry K."/>
            <person name="Bills G."/>
            <person name="Bluhm B."/>
            <person name="Cannon C."/>
            <person name="Castanera R."/>
            <person name="Culley D."/>
            <person name="Daum C."/>
            <person name="Ezra D."/>
            <person name="Gonzalez J."/>
            <person name="Henrissat B."/>
            <person name="Kuo A."/>
            <person name="Liang C."/>
            <person name="Lipzen A."/>
            <person name="Lutzoni F."/>
            <person name="Magnuson J."/>
            <person name="Mondo S."/>
            <person name="Nolan M."/>
            <person name="Ohm R."/>
            <person name="Pangilinan J."/>
            <person name="Park H.-J."/>
            <person name="Ramirez L."/>
            <person name="Alfaro M."/>
            <person name="Sun H."/>
            <person name="Tritt A."/>
            <person name="Yoshinaga Y."/>
            <person name="Zwiers L.-H."/>
            <person name="Turgeon B."/>
            <person name="Goodwin S."/>
            <person name="Spatafora J."/>
            <person name="Crous P."/>
            <person name="Grigoriev I."/>
        </authorList>
    </citation>
    <scope>NUCLEOTIDE SEQUENCE</scope>
    <source>
        <strain evidence="1">CBS 269.34</strain>
    </source>
</reference>